<feature type="region of interest" description="Disordered" evidence="1">
    <location>
        <begin position="1"/>
        <end position="149"/>
    </location>
</feature>
<keyword evidence="3" id="KW-1185">Reference proteome</keyword>
<reference evidence="2" key="1">
    <citation type="journal article" date="2023" name="IMA Fungus">
        <title>Comparative genomic study of the Penicillium genus elucidates a diverse pangenome and 15 lateral gene transfer events.</title>
        <authorList>
            <person name="Petersen C."/>
            <person name="Sorensen T."/>
            <person name="Nielsen M.R."/>
            <person name="Sondergaard T.E."/>
            <person name="Sorensen J.L."/>
            <person name="Fitzpatrick D.A."/>
            <person name="Frisvad J.C."/>
            <person name="Nielsen K.L."/>
        </authorList>
    </citation>
    <scope>NUCLEOTIDE SEQUENCE</scope>
    <source>
        <strain evidence="2">IBT 17514</strain>
    </source>
</reference>
<evidence type="ECO:0000256" key="1">
    <source>
        <dbReference type="SAM" id="MobiDB-lite"/>
    </source>
</evidence>
<feature type="compositionally biased region" description="Basic and acidic residues" evidence="1">
    <location>
        <begin position="74"/>
        <end position="83"/>
    </location>
</feature>
<evidence type="ECO:0000313" key="2">
    <source>
        <dbReference type="EMBL" id="KAJ5716656.1"/>
    </source>
</evidence>
<dbReference type="AlphaFoldDB" id="A0AAD6HHE0"/>
<evidence type="ECO:0000313" key="3">
    <source>
        <dbReference type="Proteomes" id="UP001215712"/>
    </source>
</evidence>
<feature type="compositionally biased region" description="Basic residues" evidence="1">
    <location>
        <begin position="191"/>
        <end position="201"/>
    </location>
</feature>
<proteinExistence type="predicted"/>
<organism evidence="2 3">
    <name type="scientific">Penicillium malachiteum</name>
    <dbReference type="NCBI Taxonomy" id="1324776"/>
    <lineage>
        <taxon>Eukaryota</taxon>
        <taxon>Fungi</taxon>
        <taxon>Dikarya</taxon>
        <taxon>Ascomycota</taxon>
        <taxon>Pezizomycotina</taxon>
        <taxon>Eurotiomycetes</taxon>
        <taxon>Eurotiomycetidae</taxon>
        <taxon>Eurotiales</taxon>
        <taxon>Aspergillaceae</taxon>
        <taxon>Penicillium</taxon>
    </lineage>
</organism>
<reference evidence="2" key="2">
    <citation type="submission" date="2023-01" db="EMBL/GenBank/DDBJ databases">
        <authorList>
            <person name="Petersen C."/>
        </authorList>
    </citation>
    <scope>NUCLEOTIDE SEQUENCE</scope>
    <source>
        <strain evidence="2">IBT 17514</strain>
    </source>
</reference>
<sequence>MSSSPAKPGRADKAMSSRLLTMKFMQRAAASAAAKESQSSDSDQHSSKRQRKSMDNHTSAAQSDLEAISAAMAEEEKKRREAVSQKASASGETEWTLDLPPAAPQPDPWAIEVDVSQDDEDLGGRRSFGGHKRKELEKPVTPVGNNSETKYKKMVAEGTMTQAEANNLIENKRIKHMSGISGGGHVVHRGEGKKKRKSGDY</sequence>
<dbReference type="EMBL" id="JAQJAN010000012">
    <property type="protein sequence ID" value="KAJ5716656.1"/>
    <property type="molecule type" value="Genomic_DNA"/>
</dbReference>
<name>A0AAD6HHE0_9EURO</name>
<comment type="caution">
    <text evidence="2">The sequence shown here is derived from an EMBL/GenBank/DDBJ whole genome shotgun (WGS) entry which is preliminary data.</text>
</comment>
<feature type="compositionally biased region" description="Low complexity" evidence="1">
    <location>
        <begin position="28"/>
        <end position="41"/>
    </location>
</feature>
<accession>A0AAD6HHE0</accession>
<protein>
    <submittedName>
        <fullName evidence="2">Uncharacterized protein</fullName>
    </submittedName>
</protein>
<gene>
    <name evidence="2" type="ORF">N7493_008567</name>
</gene>
<dbReference type="Proteomes" id="UP001215712">
    <property type="component" value="Unassembled WGS sequence"/>
</dbReference>
<feature type="region of interest" description="Disordered" evidence="1">
    <location>
        <begin position="177"/>
        <end position="201"/>
    </location>
</feature>